<keyword evidence="1" id="KW-0812">Transmembrane</keyword>
<feature type="transmembrane region" description="Helical" evidence="1">
    <location>
        <begin position="223"/>
        <end position="244"/>
    </location>
</feature>
<dbReference type="Gene3D" id="1.20.144.10">
    <property type="entry name" value="Phosphatidic acid phosphatase type 2/haloperoxidase"/>
    <property type="match status" value="1"/>
</dbReference>
<protein>
    <submittedName>
        <fullName evidence="4">Phosphatase PAP2 family protein</fullName>
    </submittedName>
</protein>
<evidence type="ECO:0000256" key="2">
    <source>
        <dbReference type="SAM" id="SignalP"/>
    </source>
</evidence>
<name>A0ABT6REU6_9BACT</name>
<evidence type="ECO:0000313" key="4">
    <source>
        <dbReference type="EMBL" id="MDI3321101.1"/>
    </source>
</evidence>
<evidence type="ECO:0000256" key="1">
    <source>
        <dbReference type="SAM" id="Phobius"/>
    </source>
</evidence>
<sequence>MRHYFVAAALILNGLRIFAQQPVPQTVNVSSFNYDSSIVHQRNNGFPPLTSKDSAHYKRAKVLKSFIVPAALIGIGFWANYDGDGGKGDLFNKYEVREERMEHFGTFHTSVDNYLLYVPIAAMYTMDAMGFKGTHDAWNQTALLVKSEILMNVMVFSLKNITHEQRPDGSAYNSFPSGHTAQAFLSAELLRREFGKNYPGVAIGGYVVATAVGAMRILNNRHWVSDVVAGAGFGILSVNIAYLTHQNKWPIWKKKPENLSLIPYYNGSSGGLSAAWNFK</sequence>
<feature type="domain" description="Phosphatidic acid phosphatase type 2/haloperoxidase" evidence="3">
    <location>
        <begin position="141"/>
        <end position="242"/>
    </location>
</feature>
<feature type="transmembrane region" description="Helical" evidence="1">
    <location>
        <begin position="62"/>
        <end position="81"/>
    </location>
</feature>
<keyword evidence="2" id="KW-0732">Signal</keyword>
<evidence type="ECO:0000259" key="3">
    <source>
        <dbReference type="SMART" id="SM00014"/>
    </source>
</evidence>
<keyword evidence="1" id="KW-0472">Membrane</keyword>
<evidence type="ECO:0000313" key="5">
    <source>
        <dbReference type="Proteomes" id="UP001226434"/>
    </source>
</evidence>
<dbReference type="CDD" id="cd03394">
    <property type="entry name" value="PAP2_like_5"/>
    <property type="match status" value="1"/>
</dbReference>
<feature type="transmembrane region" description="Helical" evidence="1">
    <location>
        <begin position="198"/>
        <end position="217"/>
    </location>
</feature>
<accession>A0ABT6REU6</accession>
<dbReference type="SUPFAM" id="SSF48317">
    <property type="entry name" value="Acid phosphatase/Vanadium-dependent haloperoxidase"/>
    <property type="match status" value="1"/>
</dbReference>
<keyword evidence="5" id="KW-1185">Reference proteome</keyword>
<dbReference type="SMART" id="SM00014">
    <property type="entry name" value="acidPPc"/>
    <property type="match status" value="1"/>
</dbReference>
<feature type="chain" id="PRO_5046783275" evidence="2">
    <location>
        <begin position="20"/>
        <end position="279"/>
    </location>
</feature>
<comment type="caution">
    <text evidence="4">The sequence shown here is derived from an EMBL/GenBank/DDBJ whole genome shotgun (WGS) entry which is preliminary data.</text>
</comment>
<dbReference type="Proteomes" id="UP001226434">
    <property type="component" value="Unassembled WGS sequence"/>
</dbReference>
<proteinExistence type="predicted"/>
<dbReference type="RefSeq" id="WP_282335209.1">
    <property type="nucleotide sequence ID" value="NZ_JASBRG010000007.1"/>
</dbReference>
<gene>
    <name evidence="4" type="ORF">QJ048_15010</name>
</gene>
<feature type="signal peptide" evidence="2">
    <location>
        <begin position="1"/>
        <end position="19"/>
    </location>
</feature>
<dbReference type="InterPro" id="IPR036938">
    <property type="entry name" value="PAP2/HPO_sf"/>
</dbReference>
<dbReference type="Pfam" id="PF01569">
    <property type="entry name" value="PAP2"/>
    <property type="match status" value="1"/>
</dbReference>
<reference evidence="4 5" key="1">
    <citation type="submission" date="2023-05" db="EMBL/GenBank/DDBJ databases">
        <title>Genome sequence of Pinibacter sp. MAH-24.</title>
        <authorList>
            <person name="Huq M.A."/>
        </authorList>
    </citation>
    <scope>NUCLEOTIDE SEQUENCE [LARGE SCALE GENOMIC DNA]</scope>
    <source>
        <strain evidence="4 5">MAH-24</strain>
    </source>
</reference>
<dbReference type="EMBL" id="JASBRG010000007">
    <property type="protein sequence ID" value="MDI3321101.1"/>
    <property type="molecule type" value="Genomic_DNA"/>
</dbReference>
<organism evidence="4 5">
    <name type="scientific">Pinibacter soli</name>
    <dbReference type="NCBI Taxonomy" id="3044211"/>
    <lineage>
        <taxon>Bacteria</taxon>
        <taxon>Pseudomonadati</taxon>
        <taxon>Bacteroidota</taxon>
        <taxon>Chitinophagia</taxon>
        <taxon>Chitinophagales</taxon>
        <taxon>Chitinophagaceae</taxon>
        <taxon>Pinibacter</taxon>
    </lineage>
</organism>
<dbReference type="InterPro" id="IPR000326">
    <property type="entry name" value="PAP2/HPO"/>
</dbReference>
<keyword evidence="1" id="KW-1133">Transmembrane helix</keyword>